<dbReference type="EMBL" id="JXTP01000018">
    <property type="protein sequence ID" value="KIU29285.1"/>
    <property type="molecule type" value="Genomic_DNA"/>
</dbReference>
<evidence type="ECO:0000313" key="3">
    <source>
        <dbReference type="Proteomes" id="UP000033203"/>
    </source>
</evidence>
<proteinExistence type="predicted"/>
<feature type="compositionally biased region" description="Basic and acidic residues" evidence="1">
    <location>
        <begin position="104"/>
        <end position="126"/>
    </location>
</feature>
<evidence type="ECO:0000313" key="2">
    <source>
        <dbReference type="EMBL" id="KIU29285.1"/>
    </source>
</evidence>
<protein>
    <submittedName>
        <fullName evidence="2">Uncharacterized protein</fullName>
    </submittedName>
</protein>
<name>A0A0D1MA83_9SPHN</name>
<feature type="region of interest" description="Disordered" evidence="1">
    <location>
        <begin position="101"/>
        <end position="132"/>
    </location>
</feature>
<evidence type="ECO:0000256" key="1">
    <source>
        <dbReference type="SAM" id="MobiDB-lite"/>
    </source>
</evidence>
<organism evidence="2 3">
    <name type="scientific">Sphingomonas melonis</name>
    <dbReference type="NCBI Taxonomy" id="152682"/>
    <lineage>
        <taxon>Bacteria</taxon>
        <taxon>Pseudomonadati</taxon>
        <taxon>Pseudomonadota</taxon>
        <taxon>Alphaproteobacteria</taxon>
        <taxon>Sphingomonadales</taxon>
        <taxon>Sphingomonadaceae</taxon>
        <taxon>Sphingomonas</taxon>
    </lineage>
</organism>
<sequence length="149" mass="16656">MAILSVCSVVAEQPGFRFRTAEEMGDALAIGRVEAFGLMAGQRHADDHREPPALPHRIAHDGGEGVDHILRLDAHVRNIAERQMRIGRTSQKAMRLRPFPIEGGHVRQQEESRQSDVGDTPGDIRFHAKSSRRMQTHECVHIGADFHGR</sequence>
<comment type="caution">
    <text evidence="2">The sequence shown here is derived from an EMBL/GenBank/DDBJ whole genome shotgun (WGS) entry which is preliminary data.</text>
</comment>
<dbReference type="Proteomes" id="UP000033203">
    <property type="component" value="Unassembled WGS sequence"/>
</dbReference>
<reference evidence="2 3" key="1">
    <citation type="submission" date="2015-01" db="EMBL/GenBank/DDBJ databases">
        <title>Genome of Sphingomonas taxi strain 30a.</title>
        <authorList>
            <person name="Eevers N."/>
            <person name="Van Hamme J."/>
            <person name="Bottos E."/>
            <person name="Weyens N."/>
            <person name="Vangronsveld J."/>
        </authorList>
    </citation>
    <scope>NUCLEOTIDE SEQUENCE [LARGE SCALE GENOMIC DNA]</scope>
    <source>
        <strain evidence="2 3">30a</strain>
    </source>
</reference>
<gene>
    <name evidence="2" type="ORF">SR41_04540</name>
</gene>
<accession>A0A0D1MA83</accession>
<dbReference type="AlphaFoldDB" id="A0A0D1MA83"/>